<accession>W6MMQ6</accession>
<evidence type="ECO:0008006" key="9">
    <source>
        <dbReference type="Google" id="ProtNLM"/>
    </source>
</evidence>
<dbReference type="OrthoDB" id="272778at2759"/>
<evidence type="ECO:0000256" key="2">
    <source>
        <dbReference type="ARBA" id="ARBA00022692"/>
    </source>
</evidence>
<feature type="region of interest" description="Disordered" evidence="5">
    <location>
        <begin position="229"/>
        <end position="274"/>
    </location>
</feature>
<evidence type="ECO:0000256" key="4">
    <source>
        <dbReference type="ARBA" id="ARBA00023136"/>
    </source>
</evidence>
<evidence type="ECO:0000256" key="5">
    <source>
        <dbReference type="SAM" id="MobiDB-lite"/>
    </source>
</evidence>
<organism evidence="7 8">
    <name type="scientific">Kuraishia capsulata CBS 1993</name>
    <dbReference type="NCBI Taxonomy" id="1382522"/>
    <lineage>
        <taxon>Eukaryota</taxon>
        <taxon>Fungi</taxon>
        <taxon>Dikarya</taxon>
        <taxon>Ascomycota</taxon>
        <taxon>Saccharomycotina</taxon>
        <taxon>Pichiomycetes</taxon>
        <taxon>Pichiales</taxon>
        <taxon>Pichiaceae</taxon>
        <taxon>Kuraishia</taxon>
    </lineage>
</organism>
<dbReference type="STRING" id="1382522.W6MMQ6"/>
<dbReference type="InterPro" id="IPR035952">
    <property type="entry name" value="Rhomboid-like_sf"/>
</dbReference>
<comment type="subcellular location">
    <subcellularLocation>
        <location evidence="1">Membrane</location>
        <topology evidence="1">Multi-pass membrane protein</topology>
    </subcellularLocation>
</comment>
<keyword evidence="8" id="KW-1185">Reference proteome</keyword>
<dbReference type="EMBL" id="HG793128">
    <property type="protein sequence ID" value="CDK27889.1"/>
    <property type="molecule type" value="Genomic_DNA"/>
</dbReference>
<reference evidence="7" key="1">
    <citation type="submission" date="2013-12" db="EMBL/GenBank/DDBJ databases">
        <authorList>
            <person name="Genoscope - CEA"/>
        </authorList>
    </citation>
    <scope>NUCLEOTIDE SEQUENCE</scope>
    <source>
        <strain evidence="7">CBS 1993</strain>
    </source>
</reference>
<keyword evidence="4 6" id="KW-0472">Membrane</keyword>
<evidence type="ECO:0000256" key="3">
    <source>
        <dbReference type="ARBA" id="ARBA00022989"/>
    </source>
</evidence>
<dbReference type="AlphaFoldDB" id="W6MMQ6"/>
<evidence type="ECO:0000313" key="7">
    <source>
        <dbReference type="EMBL" id="CDK27889.1"/>
    </source>
</evidence>
<dbReference type="GO" id="GO:0016020">
    <property type="term" value="C:membrane"/>
    <property type="evidence" value="ECO:0007669"/>
    <property type="project" value="UniProtKB-SubCell"/>
</dbReference>
<dbReference type="PANTHER" id="PTHR43066:SF21">
    <property type="entry name" value="UBIQUITIN-ASSOCIATED DOMAIN-CONTAINING PROTEIN 2"/>
    <property type="match status" value="1"/>
</dbReference>
<dbReference type="HOGENOM" id="CLU_057574_1_0_1"/>
<dbReference type="Proteomes" id="UP000019384">
    <property type="component" value="Unassembled WGS sequence"/>
</dbReference>
<protein>
    <recommendedName>
        <fullName evidence="9">Peptidase S54 rhomboid domain-containing protein</fullName>
    </recommendedName>
</protein>
<dbReference type="PANTHER" id="PTHR43066">
    <property type="entry name" value="RHOMBOID-RELATED PROTEIN"/>
    <property type="match status" value="1"/>
</dbReference>
<name>W6MMQ6_9ASCO</name>
<feature type="transmembrane region" description="Helical" evidence="6">
    <location>
        <begin position="91"/>
        <end position="113"/>
    </location>
</feature>
<reference evidence="7" key="2">
    <citation type="submission" date="2014-02" db="EMBL/GenBank/DDBJ databases">
        <title>Complete DNA sequence of /Kuraishia capsulata/ illustrates novel genomic features among budding yeasts (/Saccharomycotina/).</title>
        <authorList>
            <person name="Morales L."/>
            <person name="Noel B."/>
            <person name="Porcel B."/>
            <person name="Marcet-Houben M."/>
            <person name="Hullo M-F."/>
            <person name="Sacerdot C."/>
            <person name="Tekaia F."/>
            <person name="Leh-Louis V."/>
            <person name="Despons L."/>
            <person name="Khanna V."/>
            <person name="Aury J-M."/>
            <person name="Barbe V."/>
            <person name="Couloux A."/>
            <person name="Labadie K."/>
            <person name="Pelletier E."/>
            <person name="Souciet J-L."/>
            <person name="Boekhout T."/>
            <person name="Gabaldon T."/>
            <person name="Wincker P."/>
            <person name="Dujon B."/>
        </authorList>
    </citation>
    <scope>NUCLEOTIDE SEQUENCE</scope>
    <source>
        <strain evidence="7">CBS 1993</strain>
    </source>
</reference>
<evidence type="ECO:0000256" key="1">
    <source>
        <dbReference type="ARBA" id="ARBA00004141"/>
    </source>
</evidence>
<evidence type="ECO:0000256" key="6">
    <source>
        <dbReference type="SAM" id="Phobius"/>
    </source>
</evidence>
<sequence length="274" mass="30693">MTSVLPKGFTMMPVTRYLTGFVICAPLLVSLLGIKHLLVLSYDPFISSWHQYWRFAVFQTAFQNESEVVVAITLLHFALKHLERLYGSFRLASLLIWSSLYNVVLVSILSFLVYRVLGVNLFVSAGPYGIFFTLLYLYWQSTPSIYRFELVFSGVPGSPNPAKLVITDGIFVKILMVQLFVSDGVLNSGIPSAIGVAVGALIHSHILPGKSVDFPLVIPFLRRYAARKPQPTRPTVSDVQDESDDERDATAFRDDEQDTPIRPLGTQLLDTFRT</sequence>
<gene>
    <name evidence="7" type="ORF">KUCA_T00003869001</name>
</gene>
<keyword evidence="3 6" id="KW-1133">Transmembrane helix</keyword>
<proteinExistence type="predicted"/>
<feature type="transmembrane region" description="Helical" evidence="6">
    <location>
        <begin position="119"/>
        <end position="139"/>
    </location>
</feature>
<dbReference type="GO" id="GO:0004252">
    <property type="term" value="F:serine-type endopeptidase activity"/>
    <property type="evidence" value="ECO:0007669"/>
    <property type="project" value="TreeGrafter"/>
</dbReference>
<feature type="transmembrane region" description="Helical" evidence="6">
    <location>
        <begin position="21"/>
        <end position="42"/>
    </location>
</feature>
<dbReference type="GeneID" id="34521269"/>
<dbReference type="SUPFAM" id="SSF144091">
    <property type="entry name" value="Rhomboid-like"/>
    <property type="match status" value="1"/>
</dbReference>
<keyword evidence="2 6" id="KW-0812">Transmembrane</keyword>
<dbReference type="RefSeq" id="XP_022459881.1">
    <property type="nucleotide sequence ID" value="XM_022602326.1"/>
</dbReference>
<feature type="transmembrane region" description="Helical" evidence="6">
    <location>
        <begin position="62"/>
        <end position="79"/>
    </location>
</feature>
<evidence type="ECO:0000313" key="8">
    <source>
        <dbReference type="Proteomes" id="UP000019384"/>
    </source>
</evidence>